<gene>
    <name evidence="1" type="ORF">SAMN05444364_10344</name>
</gene>
<protein>
    <submittedName>
        <fullName evidence="1">Uncharacterized protein</fullName>
    </submittedName>
</protein>
<reference evidence="1 2" key="1">
    <citation type="submission" date="2016-11" db="EMBL/GenBank/DDBJ databases">
        <authorList>
            <person name="Varghese N."/>
            <person name="Submissions S."/>
        </authorList>
    </citation>
    <scope>NUCLEOTIDE SEQUENCE [LARGE SCALE GENOMIC DNA]</scope>
    <source>
        <strain evidence="1 2">DSM 22613</strain>
    </source>
</reference>
<sequence length="47" mass="5558">MEIKLSFEYLQYKKLQLNLSEGLGEQVLTSKIKKVIHFFTIEADNRN</sequence>
<comment type="caution">
    <text evidence="1">The sequence shown here is derived from an EMBL/GenBank/DDBJ whole genome shotgun (WGS) entry which is preliminary data.</text>
</comment>
<dbReference type="EMBL" id="FQWA01000003">
    <property type="protein sequence ID" value="SHF62245.1"/>
    <property type="molecule type" value="Genomic_DNA"/>
</dbReference>
<keyword evidence="2" id="KW-1185">Reference proteome</keyword>
<evidence type="ECO:0000313" key="2">
    <source>
        <dbReference type="Proteomes" id="UP000184105"/>
    </source>
</evidence>
<accession>A0AAX2F221</accession>
<dbReference type="AlphaFoldDB" id="A0AAX2F221"/>
<name>A0AAX2F221_9BACT</name>
<dbReference type="Proteomes" id="UP000184105">
    <property type="component" value="Unassembled WGS sequence"/>
</dbReference>
<evidence type="ECO:0000313" key="1">
    <source>
        <dbReference type="EMBL" id="SHF62245.1"/>
    </source>
</evidence>
<organism evidence="1 2">
    <name type="scientific">Prevotella scopos JCM 17725</name>
    <dbReference type="NCBI Taxonomy" id="1236518"/>
    <lineage>
        <taxon>Bacteria</taxon>
        <taxon>Pseudomonadati</taxon>
        <taxon>Bacteroidota</taxon>
        <taxon>Bacteroidia</taxon>
        <taxon>Bacteroidales</taxon>
        <taxon>Prevotellaceae</taxon>
        <taxon>Prevotella</taxon>
    </lineage>
</organism>
<proteinExistence type="predicted"/>